<dbReference type="PANTHER" id="PTHR43476">
    <property type="entry name" value="3-(3-HYDROXY-PHENYL)PROPIONATE/3-HYDROXYCINNAMIC ACID HYDROXYLASE"/>
    <property type="match status" value="1"/>
</dbReference>
<dbReference type="PRINTS" id="PR00420">
    <property type="entry name" value="RNGMNOXGNASE"/>
</dbReference>
<dbReference type="GO" id="GO:0008688">
    <property type="term" value="F:3-(3-hydroxyphenyl)propionate hydroxylase activity"/>
    <property type="evidence" value="ECO:0007669"/>
    <property type="project" value="TreeGrafter"/>
</dbReference>
<accession>A0A9Q3ZAF4</accession>
<comment type="caution">
    <text evidence="4">The sequence shown here is derived from an EMBL/GenBank/DDBJ whole genome shotgun (WGS) entry which is preliminary data.</text>
</comment>
<dbReference type="Gene3D" id="3.50.50.60">
    <property type="entry name" value="FAD/NAD(P)-binding domain"/>
    <property type="match status" value="1"/>
</dbReference>
<dbReference type="InterPro" id="IPR050631">
    <property type="entry name" value="PheA/TfdB_FAD_monoxygenase"/>
</dbReference>
<dbReference type="RefSeq" id="WP_232653773.1">
    <property type="nucleotide sequence ID" value="NZ_JAJSBI010000027.1"/>
</dbReference>
<dbReference type="Proteomes" id="UP001108029">
    <property type="component" value="Unassembled WGS sequence"/>
</dbReference>
<feature type="compositionally biased region" description="Polar residues" evidence="2">
    <location>
        <begin position="580"/>
        <end position="590"/>
    </location>
</feature>
<feature type="region of interest" description="Disordered" evidence="2">
    <location>
        <begin position="566"/>
        <end position="590"/>
    </location>
</feature>
<evidence type="ECO:0000259" key="3">
    <source>
        <dbReference type="Pfam" id="PF01494"/>
    </source>
</evidence>
<protein>
    <submittedName>
        <fullName evidence="4">FAD-dependent monooxygenase</fullName>
    </submittedName>
</protein>
<dbReference type="EMBL" id="JAJSBI010000027">
    <property type="protein sequence ID" value="MCD9879269.1"/>
    <property type="molecule type" value="Genomic_DNA"/>
</dbReference>
<sequence length="590" mass="64435">MSNPQTPHPEPQRRFASATLVQADVLVVGAGPTGLTAAHLLGSFGIRVLLVERNPTTSNDAKAISLDDESLRTLQAAGIDGAVYPIIVPGTGTKYFGVGNRPLVHARGLGDQRFGHPFKNPFAQPDLERVLVEELRGRPDVETRFRTRLFSLEQHWDRVRVGVGPSDGTGPVEHFDVSYVLGCDGGRSTVRELLSIPMRGRSFPDVWLVADTTGDPHDQRYGMHLGDPSRPTVVVPGRDGRCRYEFLLHPGEGLPGDPPPFELVRDLLRPYREITPDQVERAVSYTFHALLADRLRDGRCFLLGDAAHMMPPFAGQGLNSGVRDAANLCWKLADVLAGRAGDTLLDTYDTERRPHAQAVIDLSVRLGHIVMTTSRSRARLRDLLVRTAMHTPQGRRYLTEMRYRPNTRVRSGAVVPFDGKNRSPVGTALPQPCVLHGPRLQVTRLDNVLGRGWSLLGVGVTDADWDTAVHAGLPADKRVSVVLGDRYPRDGPGRTAVADADGRLQALFGGLKGHFVLVRPDRLIAAVFRPDRAERVSHSLRRFAPGPGRDAPVPLSDVPAQIDHEAVLPRPAPTAHPVTKSASKTQGGPR</sequence>
<dbReference type="AlphaFoldDB" id="A0A9Q3ZAF4"/>
<evidence type="ECO:0000256" key="2">
    <source>
        <dbReference type="SAM" id="MobiDB-lite"/>
    </source>
</evidence>
<dbReference type="InterPro" id="IPR036188">
    <property type="entry name" value="FAD/NAD-bd_sf"/>
</dbReference>
<evidence type="ECO:0000313" key="5">
    <source>
        <dbReference type="Proteomes" id="UP001108029"/>
    </source>
</evidence>
<dbReference type="Gene3D" id="3.40.30.120">
    <property type="match status" value="1"/>
</dbReference>
<dbReference type="Gene3D" id="3.30.70.2450">
    <property type="match status" value="1"/>
</dbReference>
<dbReference type="GO" id="GO:0019622">
    <property type="term" value="P:3-(3-hydroxy)phenylpropionate catabolic process"/>
    <property type="evidence" value="ECO:0007669"/>
    <property type="project" value="TreeGrafter"/>
</dbReference>
<evidence type="ECO:0000313" key="4">
    <source>
        <dbReference type="EMBL" id="MCD9879269.1"/>
    </source>
</evidence>
<proteinExistence type="predicted"/>
<feature type="domain" description="FAD-binding" evidence="3">
    <location>
        <begin position="23"/>
        <end position="362"/>
    </location>
</feature>
<dbReference type="GO" id="GO:0071949">
    <property type="term" value="F:FAD binding"/>
    <property type="evidence" value="ECO:0007669"/>
    <property type="project" value="InterPro"/>
</dbReference>
<keyword evidence="5" id="KW-1185">Reference proteome</keyword>
<keyword evidence="1" id="KW-0560">Oxidoreductase</keyword>
<reference evidence="4" key="1">
    <citation type="submission" date="2021-12" db="EMBL/GenBank/DDBJ databases">
        <authorList>
            <person name="Lee J.-H."/>
            <person name="Kim S.-B."/>
        </authorList>
    </citation>
    <scope>NUCLEOTIDE SEQUENCE</scope>
    <source>
        <strain evidence="4">NR30</strain>
    </source>
</reference>
<gene>
    <name evidence="4" type="ORF">LJ657_37860</name>
</gene>
<dbReference type="Pfam" id="PF01494">
    <property type="entry name" value="FAD_binding_3"/>
    <property type="match status" value="1"/>
</dbReference>
<keyword evidence="4" id="KW-0503">Monooxygenase</keyword>
<name>A0A9Q3ZAF4_9ACTN</name>
<organism evidence="4 5">
    <name type="scientific">Streptomyces guryensis</name>
    <dbReference type="NCBI Taxonomy" id="2886947"/>
    <lineage>
        <taxon>Bacteria</taxon>
        <taxon>Bacillati</taxon>
        <taxon>Actinomycetota</taxon>
        <taxon>Actinomycetes</taxon>
        <taxon>Kitasatosporales</taxon>
        <taxon>Streptomycetaceae</taxon>
        <taxon>Streptomyces</taxon>
    </lineage>
</organism>
<evidence type="ECO:0000256" key="1">
    <source>
        <dbReference type="ARBA" id="ARBA00023002"/>
    </source>
</evidence>
<dbReference type="PANTHER" id="PTHR43476:SF3">
    <property type="entry name" value="FAD-BINDING MONOOXYGENASE"/>
    <property type="match status" value="1"/>
</dbReference>
<dbReference type="InterPro" id="IPR002938">
    <property type="entry name" value="FAD-bd"/>
</dbReference>
<dbReference type="SUPFAM" id="SSF51905">
    <property type="entry name" value="FAD/NAD(P)-binding domain"/>
    <property type="match status" value="1"/>
</dbReference>